<protein>
    <submittedName>
        <fullName evidence="1">Uncharacterized protein</fullName>
    </submittedName>
</protein>
<proteinExistence type="predicted"/>
<name>A0A0D3HKB6_9ORYZ</name>
<reference evidence="1" key="2">
    <citation type="submission" date="2015-03" db="UniProtKB">
        <authorList>
            <consortium name="EnsemblPlants"/>
        </authorList>
    </citation>
    <scope>IDENTIFICATION</scope>
</reference>
<dbReference type="Proteomes" id="UP000026960">
    <property type="component" value="Chromosome 11"/>
</dbReference>
<dbReference type="PaxDb" id="65489-OBART11G08880.1"/>
<dbReference type="EnsemblPlants" id="OBART11G08880.1">
    <property type="protein sequence ID" value="OBART11G08880.1"/>
    <property type="gene ID" value="OBART11G08880"/>
</dbReference>
<keyword evidence="2" id="KW-1185">Reference proteome</keyword>
<organism evidence="1">
    <name type="scientific">Oryza barthii</name>
    <dbReference type="NCBI Taxonomy" id="65489"/>
    <lineage>
        <taxon>Eukaryota</taxon>
        <taxon>Viridiplantae</taxon>
        <taxon>Streptophyta</taxon>
        <taxon>Embryophyta</taxon>
        <taxon>Tracheophyta</taxon>
        <taxon>Spermatophyta</taxon>
        <taxon>Magnoliopsida</taxon>
        <taxon>Liliopsida</taxon>
        <taxon>Poales</taxon>
        <taxon>Poaceae</taxon>
        <taxon>BOP clade</taxon>
        <taxon>Oryzoideae</taxon>
        <taxon>Oryzeae</taxon>
        <taxon>Oryzinae</taxon>
        <taxon>Oryza</taxon>
    </lineage>
</organism>
<reference evidence="1" key="1">
    <citation type="journal article" date="2009" name="Rice">
        <title>De Novo Next Generation Sequencing of Plant Genomes.</title>
        <authorList>
            <person name="Rounsley S."/>
            <person name="Marri P.R."/>
            <person name="Yu Y."/>
            <person name="He R."/>
            <person name="Sisneros N."/>
            <person name="Goicoechea J.L."/>
            <person name="Lee S.J."/>
            <person name="Angelova A."/>
            <person name="Kudrna D."/>
            <person name="Luo M."/>
            <person name="Affourtit J."/>
            <person name="Desany B."/>
            <person name="Knight J."/>
            <person name="Niazi F."/>
            <person name="Egholm M."/>
            <person name="Wing R.A."/>
        </authorList>
    </citation>
    <scope>NUCLEOTIDE SEQUENCE [LARGE SCALE GENOMIC DNA]</scope>
    <source>
        <strain evidence="1">cv. IRGC 105608</strain>
    </source>
</reference>
<dbReference type="AlphaFoldDB" id="A0A0D3HKB6"/>
<dbReference type="HOGENOM" id="CLU_115143_0_0_1"/>
<evidence type="ECO:0000313" key="1">
    <source>
        <dbReference type="EnsemblPlants" id="OBART11G08880.1"/>
    </source>
</evidence>
<dbReference type="Gramene" id="OBART11G08880.1">
    <property type="protein sequence ID" value="OBART11G08880.1"/>
    <property type="gene ID" value="OBART11G08880"/>
</dbReference>
<accession>A0A0D3HKB6</accession>
<sequence>MPGVTIAPDRVPASFVVFQPIVHVLWGCQPVEHVMLSSRSPFPHLSSGAFLSTSVNHVKSHGKKINSAGQHCFLLITLKIPPDSQELKWTKKAMLKLPKATFHEASHSLGWTCGRGFGQVDMIHNGGTRESSDRLALLRPSKCPTARTDQYPTGHSSLRRRRKEKNSMVLTSSCYKLIYSQALPVVFLSYFVFGSFVCRECVWPVGP</sequence>
<evidence type="ECO:0000313" key="2">
    <source>
        <dbReference type="Proteomes" id="UP000026960"/>
    </source>
</evidence>